<dbReference type="STRING" id="273035.SKUN_00550"/>
<organism evidence="3 4">
    <name type="scientific">Spiroplasma kunkelii CR2-3x</name>
    <dbReference type="NCBI Taxonomy" id="273035"/>
    <lineage>
        <taxon>Bacteria</taxon>
        <taxon>Bacillati</taxon>
        <taxon>Mycoplasmatota</taxon>
        <taxon>Mollicutes</taxon>
        <taxon>Entomoplasmatales</taxon>
        <taxon>Spiroplasmataceae</taxon>
        <taxon>Spiroplasma</taxon>
    </lineage>
</organism>
<keyword evidence="2" id="KW-0812">Transmembrane</keyword>
<gene>
    <name evidence="3" type="ORF">SKUN_00550</name>
</gene>
<keyword evidence="2" id="KW-0472">Membrane</keyword>
<reference evidence="3 4" key="1">
    <citation type="journal article" date="2015" name="Genome Announc.">
        <title>Complete Genome Sequence of Spiroplasma kunkelii Strain CR2-3x, Causal Agent of Corn Stunt Disease in Zea mays L.</title>
        <authorList>
            <person name="Davis R.E."/>
            <person name="Shao J."/>
            <person name="Dally E.L."/>
            <person name="Zhao Y."/>
            <person name="Gasparich G.E."/>
            <person name="Gaynor B.J."/>
            <person name="Athey J.C."/>
            <person name="Harrison N.A."/>
            <person name="Donofrio N."/>
        </authorList>
    </citation>
    <scope>NUCLEOTIDE SEQUENCE [LARGE SCALE GENOMIC DNA]</scope>
    <source>
        <strain evidence="3 4">CR2-3x</strain>
    </source>
</reference>
<proteinExistence type="predicted"/>
<feature type="compositionally biased region" description="Polar residues" evidence="1">
    <location>
        <begin position="1"/>
        <end position="18"/>
    </location>
</feature>
<dbReference type="AlphaFoldDB" id="A0A0K2JFS2"/>
<evidence type="ECO:0000256" key="2">
    <source>
        <dbReference type="SAM" id="Phobius"/>
    </source>
</evidence>
<evidence type="ECO:0000256" key="1">
    <source>
        <dbReference type="SAM" id="MobiDB-lite"/>
    </source>
</evidence>
<dbReference type="Proteomes" id="UP000062963">
    <property type="component" value="Chromosome"/>
</dbReference>
<name>A0A0K2JFS2_SPIKU</name>
<dbReference type="RefSeq" id="WP_053390728.1">
    <property type="nucleotide sequence ID" value="NZ_CP010899.1"/>
</dbReference>
<feature type="compositionally biased region" description="Polar residues" evidence="1">
    <location>
        <begin position="140"/>
        <end position="155"/>
    </location>
</feature>
<evidence type="ECO:0000313" key="4">
    <source>
        <dbReference type="Proteomes" id="UP000062963"/>
    </source>
</evidence>
<dbReference type="OrthoDB" id="9978720at2"/>
<evidence type="ECO:0008006" key="5">
    <source>
        <dbReference type="Google" id="ProtNLM"/>
    </source>
</evidence>
<feature type="transmembrane region" description="Helical" evidence="2">
    <location>
        <begin position="276"/>
        <end position="300"/>
    </location>
</feature>
<accession>A0A0K2JFS2</accession>
<protein>
    <recommendedName>
        <fullName evidence="5">Transmembrane protein</fullName>
    </recommendedName>
</protein>
<dbReference type="KEGG" id="skn:SKUN_00550"/>
<feature type="region of interest" description="Disordered" evidence="1">
    <location>
        <begin position="1"/>
        <end position="22"/>
    </location>
</feature>
<keyword evidence="2" id="KW-1133">Transmembrane helix</keyword>
<feature type="region of interest" description="Disordered" evidence="1">
    <location>
        <begin position="122"/>
        <end position="155"/>
    </location>
</feature>
<keyword evidence="4" id="KW-1185">Reference proteome</keyword>
<sequence length="322" mass="36748">MNFKHSFNNDSGNKPESSQQQTFFNQGNNFNVSQQNYQQKEPNQNYNPVTSGQVEQNISQQQYSPTRNIGSQQYRQQNGNSQNYNQLSNNQWAQLLQQYQQQNLMQCPPQNIWPQQFNQQSNLGSQYQQQNGPNQNYNQLSNKQGDKSSSQYQQQNLNEQYSPNVSNWGQQNNQQINTMQENSQQLSGQGTQSQTIAERIANMQNRTSIKPSDFLNAPIDPNIKVGLGKNMNIGIPGPPDLFDNKHQKGINSKKHQANIEKIQCQCKNCAKKIRPWLIVFITILIVLAILGGCVGAIYGFHPQLRDWLLKDEIATENANVVV</sequence>
<dbReference type="PATRIC" id="fig|273035.7.peg.648"/>
<evidence type="ECO:0000313" key="3">
    <source>
        <dbReference type="EMBL" id="ALA97445.1"/>
    </source>
</evidence>
<feature type="region of interest" description="Disordered" evidence="1">
    <location>
        <begin position="38"/>
        <end position="64"/>
    </location>
</feature>
<dbReference type="EMBL" id="CP010899">
    <property type="protein sequence ID" value="ALA97445.1"/>
    <property type="molecule type" value="Genomic_DNA"/>
</dbReference>
<feature type="compositionally biased region" description="Low complexity" evidence="1">
    <location>
        <begin position="122"/>
        <end position="139"/>
    </location>
</feature>